<gene>
    <name evidence="2" type="ORF">BN77_1191</name>
</gene>
<feature type="region of interest" description="Disordered" evidence="1">
    <location>
        <begin position="43"/>
        <end position="65"/>
    </location>
</feature>
<evidence type="ECO:0000256" key="1">
    <source>
        <dbReference type="SAM" id="MobiDB-lite"/>
    </source>
</evidence>
<accession>K0PRU4</accession>
<protein>
    <submittedName>
        <fullName evidence="2">Uncharacterized protein</fullName>
    </submittedName>
</protein>
<dbReference type="Proteomes" id="UP000009319">
    <property type="component" value="Unassembled WGS sequence"/>
</dbReference>
<evidence type="ECO:0000313" key="3">
    <source>
        <dbReference type="Proteomes" id="UP000009319"/>
    </source>
</evidence>
<proteinExistence type="predicted"/>
<sequence length="65" mass="6981">MGDKAAASDRHKALRGGHISEYLVAIYLMPKGEAIALALPHEAGRDRHHCTQAQSGDFLGRESAP</sequence>
<keyword evidence="3" id="KW-1185">Reference proteome</keyword>
<dbReference type="STRING" id="1211777.BN77_1191"/>
<name>K0PRU4_9HYPH</name>
<evidence type="ECO:0000313" key="2">
    <source>
        <dbReference type="EMBL" id="CCM74080.1"/>
    </source>
</evidence>
<comment type="caution">
    <text evidence="2">The sequence shown here is derived from an EMBL/GenBank/DDBJ whole genome shotgun (WGS) entry which is preliminary data.</text>
</comment>
<dbReference type="EMBL" id="CANI01000002">
    <property type="protein sequence ID" value="CCM74080.1"/>
    <property type="molecule type" value="Genomic_DNA"/>
</dbReference>
<organism evidence="2 3">
    <name type="scientific">Rhizobium mesoamericanum STM3625</name>
    <dbReference type="NCBI Taxonomy" id="1211777"/>
    <lineage>
        <taxon>Bacteria</taxon>
        <taxon>Pseudomonadati</taxon>
        <taxon>Pseudomonadota</taxon>
        <taxon>Alphaproteobacteria</taxon>
        <taxon>Hyphomicrobiales</taxon>
        <taxon>Rhizobiaceae</taxon>
        <taxon>Rhizobium/Agrobacterium group</taxon>
        <taxon>Rhizobium</taxon>
    </lineage>
</organism>
<reference evidence="2 3" key="1">
    <citation type="journal article" date="2013" name="Genome Announc.">
        <title>Draft Genome Sequence of Rhizobium mesoamericanum STM3625, a Nitrogen-Fixing Symbiont of Mimosa pudica Isolated in French Guiana (South America).</title>
        <authorList>
            <person name="Moulin L."/>
            <person name="Mornico D."/>
            <person name="Melkonian R."/>
            <person name="Klonowska A."/>
        </authorList>
    </citation>
    <scope>NUCLEOTIDE SEQUENCE [LARGE SCALE GENOMIC DNA]</scope>
    <source>
        <strain evidence="2 3">STM3625</strain>
    </source>
</reference>
<dbReference type="HOGENOM" id="CLU_2846842_0_0_5"/>
<dbReference type="AlphaFoldDB" id="K0PRU4"/>